<evidence type="ECO:0000313" key="2">
    <source>
        <dbReference type="EMBL" id="KNE70424.1"/>
    </source>
</evidence>
<dbReference type="OrthoDB" id="5625171at2759"/>
<gene>
    <name evidence="2" type="ORF">AMAG_20110</name>
</gene>
<evidence type="ECO:0000259" key="1">
    <source>
        <dbReference type="Pfam" id="PF20231"/>
    </source>
</evidence>
<accession>A0A0L0T776</accession>
<dbReference type="InterPro" id="IPR046496">
    <property type="entry name" value="DUF6589"/>
</dbReference>
<dbReference type="EMBL" id="GG745366">
    <property type="protein sequence ID" value="KNE70424.1"/>
    <property type="molecule type" value="Genomic_DNA"/>
</dbReference>
<dbReference type="STRING" id="578462.A0A0L0T776"/>
<dbReference type="Proteomes" id="UP000054350">
    <property type="component" value="Unassembled WGS sequence"/>
</dbReference>
<dbReference type="AlphaFoldDB" id="A0A0L0T776"/>
<keyword evidence="3" id="KW-1185">Reference proteome</keyword>
<sequence length="545" mass="61722">MRNVTGGLAFVPNMSDLLPILEKLKEYRRQFHELQHDGQSGFYQQLAEIDPHDAFLPSERDEDEFEKHLSMYLASMLFKLFPDVFPKDYEPEPFPPKPATKSPAVRALPLWIINSSSGSAEGMIGVLDELFTRLKITPLQDVLIFADQGAAAMLWSAKFQRGMDKDLSHRFRNVFPLASDWHALFNLIQTFYRHMFGKSNCDIPTLKWLKDLLRRPEVAHDGTNFFVCLRALRTLAAALLCSLFKEKIADIRAQSGIDDGARLTHDQITEILELVMDMFTNADISGFIMEQVEVNTGAKKKSSAKAERVCQSQPDPVRAYECEIVKFMFLIEDFSGAVESGNPEQIRRIWKFLLIWYMSHGAQNSASEALFVLLSIMAAPSDLVAAMAWQFRSVKLDSSHSRKESAPDLLVERYVRRAKEIIRVSGGDWTVDYIDHHTSLNEDKDIEAAAAVIEKAKVWSLGVPREGFSTKPYLADKKLAEALLCKSGDQNRLSNAWKSTFLRIIPQDMAADIFLTVHEDEDGRGMVTRAQCLAARRCELFQTAT</sequence>
<reference evidence="3" key="2">
    <citation type="submission" date="2009-11" db="EMBL/GenBank/DDBJ databases">
        <title>The Genome Sequence of Allomyces macrogynus strain ATCC 38327.</title>
        <authorList>
            <consortium name="The Broad Institute Genome Sequencing Platform"/>
            <person name="Russ C."/>
            <person name="Cuomo C."/>
            <person name="Shea T."/>
            <person name="Young S.K."/>
            <person name="Zeng Q."/>
            <person name="Koehrsen M."/>
            <person name="Haas B."/>
            <person name="Borodovsky M."/>
            <person name="Guigo R."/>
            <person name="Alvarado L."/>
            <person name="Berlin A."/>
            <person name="Borenstein D."/>
            <person name="Chen Z."/>
            <person name="Engels R."/>
            <person name="Freedman E."/>
            <person name="Gellesch M."/>
            <person name="Goldberg J."/>
            <person name="Griggs A."/>
            <person name="Gujja S."/>
            <person name="Heiman D."/>
            <person name="Hepburn T."/>
            <person name="Howarth C."/>
            <person name="Jen D."/>
            <person name="Larson L."/>
            <person name="Lewis B."/>
            <person name="Mehta T."/>
            <person name="Park D."/>
            <person name="Pearson M."/>
            <person name="Roberts A."/>
            <person name="Saif S."/>
            <person name="Shenoy N."/>
            <person name="Sisk P."/>
            <person name="Stolte C."/>
            <person name="Sykes S."/>
            <person name="Walk T."/>
            <person name="White J."/>
            <person name="Yandava C."/>
            <person name="Burger G."/>
            <person name="Gray M.W."/>
            <person name="Holland P.W.H."/>
            <person name="King N."/>
            <person name="Lang F.B.F."/>
            <person name="Roger A.J."/>
            <person name="Ruiz-Trillo I."/>
            <person name="Lander E."/>
            <person name="Nusbaum C."/>
        </authorList>
    </citation>
    <scope>NUCLEOTIDE SEQUENCE [LARGE SCALE GENOMIC DNA]</scope>
    <source>
        <strain evidence="3">ATCC 38327</strain>
    </source>
</reference>
<protein>
    <recommendedName>
        <fullName evidence="1">DUF6589 domain-containing protein</fullName>
    </recommendedName>
</protein>
<dbReference type="Pfam" id="PF20231">
    <property type="entry name" value="DUF6589"/>
    <property type="match status" value="1"/>
</dbReference>
<reference evidence="2 3" key="1">
    <citation type="submission" date="2009-11" db="EMBL/GenBank/DDBJ databases">
        <title>Annotation of Allomyces macrogynus ATCC 38327.</title>
        <authorList>
            <consortium name="The Broad Institute Genome Sequencing Platform"/>
            <person name="Russ C."/>
            <person name="Cuomo C."/>
            <person name="Burger G."/>
            <person name="Gray M.W."/>
            <person name="Holland P.W.H."/>
            <person name="King N."/>
            <person name="Lang F.B.F."/>
            <person name="Roger A.J."/>
            <person name="Ruiz-Trillo I."/>
            <person name="Young S.K."/>
            <person name="Zeng Q."/>
            <person name="Gargeya S."/>
            <person name="Fitzgerald M."/>
            <person name="Haas B."/>
            <person name="Abouelleil A."/>
            <person name="Alvarado L."/>
            <person name="Arachchi H.M."/>
            <person name="Berlin A."/>
            <person name="Chapman S.B."/>
            <person name="Gearin G."/>
            <person name="Goldberg J."/>
            <person name="Griggs A."/>
            <person name="Gujja S."/>
            <person name="Hansen M."/>
            <person name="Heiman D."/>
            <person name="Howarth C."/>
            <person name="Larimer J."/>
            <person name="Lui A."/>
            <person name="MacDonald P.J.P."/>
            <person name="McCowen C."/>
            <person name="Montmayeur A."/>
            <person name="Murphy C."/>
            <person name="Neiman D."/>
            <person name="Pearson M."/>
            <person name="Priest M."/>
            <person name="Roberts A."/>
            <person name="Saif S."/>
            <person name="Shea T."/>
            <person name="Sisk P."/>
            <person name="Stolte C."/>
            <person name="Sykes S."/>
            <person name="Wortman J."/>
            <person name="Nusbaum C."/>
            <person name="Birren B."/>
        </authorList>
    </citation>
    <scope>NUCLEOTIDE SEQUENCE [LARGE SCALE GENOMIC DNA]</scope>
    <source>
        <strain evidence="2 3">ATCC 38327</strain>
    </source>
</reference>
<dbReference type="VEuPathDB" id="FungiDB:AMAG_20110"/>
<feature type="domain" description="DUF6589" evidence="1">
    <location>
        <begin position="47"/>
        <end position="436"/>
    </location>
</feature>
<evidence type="ECO:0000313" key="3">
    <source>
        <dbReference type="Proteomes" id="UP000054350"/>
    </source>
</evidence>
<organism evidence="2 3">
    <name type="scientific">Allomyces macrogynus (strain ATCC 38327)</name>
    <name type="common">Allomyces javanicus var. macrogynus</name>
    <dbReference type="NCBI Taxonomy" id="578462"/>
    <lineage>
        <taxon>Eukaryota</taxon>
        <taxon>Fungi</taxon>
        <taxon>Fungi incertae sedis</taxon>
        <taxon>Blastocladiomycota</taxon>
        <taxon>Blastocladiomycetes</taxon>
        <taxon>Blastocladiales</taxon>
        <taxon>Blastocladiaceae</taxon>
        <taxon>Allomyces</taxon>
    </lineage>
</organism>
<name>A0A0L0T776_ALLM3</name>
<proteinExistence type="predicted"/>